<dbReference type="Gene3D" id="2.30.30.30">
    <property type="match status" value="1"/>
</dbReference>
<dbReference type="InterPro" id="IPR008991">
    <property type="entry name" value="Translation_prot_SH3-like_sf"/>
</dbReference>
<dbReference type="GeneID" id="19968818"/>
<dbReference type="GO" id="GO:0003723">
    <property type="term" value="F:RNA binding"/>
    <property type="evidence" value="ECO:0007669"/>
    <property type="project" value="InterPro"/>
</dbReference>
<comment type="similarity">
    <text evidence="1">Belongs to the universal ribosomal protein uL24 family.</text>
</comment>
<reference evidence="5 6" key="1">
    <citation type="submission" date="2013-03" db="EMBL/GenBank/DDBJ databases">
        <title>The Genome Sequence of Phialophora europaea CBS 101466.</title>
        <authorList>
            <consortium name="The Broad Institute Genomics Platform"/>
            <person name="Cuomo C."/>
            <person name="de Hoog S."/>
            <person name="Gorbushina A."/>
            <person name="Walker B."/>
            <person name="Young S.K."/>
            <person name="Zeng Q."/>
            <person name="Gargeya S."/>
            <person name="Fitzgerald M."/>
            <person name="Haas B."/>
            <person name="Abouelleil A."/>
            <person name="Allen A.W."/>
            <person name="Alvarado L."/>
            <person name="Arachchi H.M."/>
            <person name="Berlin A.M."/>
            <person name="Chapman S.B."/>
            <person name="Gainer-Dewar J."/>
            <person name="Goldberg J."/>
            <person name="Griggs A."/>
            <person name="Gujja S."/>
            <person name="Hansen M."/>
            <person name="Howarth C."/>
            <person name="Imamovic A."/>
            <person name="Ireland A."/>
            <person name="Larimer J."/>
            <person name="McCowan C."/>
            <person name="Murphy C."/>
            <person name="Pearson M."/>
            <person name="Poon T.W."/>
            <person name="Priest M."/>
            <person name="Roberts A."/>
            <person name="Saif S."/>
            <person name="Shea T."/>
            <person name="Sisk P."/>
            <person name="Sykes S."/>
            <person name="Wortman J."/>
            <person name="Nusbaum C."/>
            <person name="Birren B."/>
        </authorList>
    </citation>
    <scope>NUCLEOTIDE SEQUENCE [LARGE SCALE GENOMIC DNA]</scope>
    <source>
        <strain evidence="5 6">CBS 101466</strain>
    </source>
</reference>
<evidence type="ECO:0008006" key="7">
    <source>
        <dbReference type="Google" id="ProtNLM"/>
    </source>
</evidence>
<dbReference type="SUPFAM" id="SSF50104">
    <property type="entry name" value="Translation proteins SH3-like domain"/>
    <property type="match status" value="1"/>
</dbReference>
<dbReference type="InterPro" id="IPR014722">
    <property type="entry name" value="Rib_uL2_dom2"/>
</dbReference>
<evidence type="ECO:0000256" key="1">
    <source>
        <dbReference type="ARBA" id="ARBA00010618"/>
    </source>
</evidence>
<name>W2S159_CYPE1</name>
<feature type="region of interest" description="Disordered" evidence="4">
    <location>
        <begin position="40"/>
        <end position="74"/>
    </location>
</feature>
<accession>W2S159</accession>
<evidence type="ECO:0000313" key="6">
    <source>
        <dbReference type="Proteomes" id="UP000030752"/>
    </source>
</evidence>
<dbReference type="GO" id="GO:0005840">
    <property type="term" value="C:ribosome"/>
    <property type="evidence" value="ECO:0007669"/>
    <property type="project" value="UniProtKB-KW"/>
</dbReference>
<dbReference type="InterPro" id="IPR041988">
    <property type="entry name" value="Ribosomal_uL24_KOW"/>
</dbReference>
<dbReference type="OrthoDB" id="359154at2759"/>
<dbReference type="GO" id="GO:0003735">
    <property type="term" value="F:structural constituent of ribosome"/>
    <property type="evidence" value="ECO:0007669"/>
    <property type="project" value="InterPro"/>
</dbReference>
<dbReference type="eggNOG" id="ENOG502QUDZ">
    <property type="taxonomic scope" value="Eukaryota"/>
</dbReference>
<dbReference type="Pfam" id="PF22682">
    <property type="entry name" value="Ribosomal_uL24m-like"/>
    <property type="match status" value="1"/>
</dbReference>
<evidence type="ECO:0000256" key="4">
    <source>
        <dbReference type="SAM" id="MobiDB-lite"/>
    </source>
</evidence>
<gene>
    <name evidence="5" type="ORF">HMPREF1541_01479</name>
</gene>
<keyword evidence="2" id="KW-0689">Ribosomal protein</keyword>
<sequence>MQKVLRINAQAQKQAVKKVRTAVLRKQKDADKQYWAYQHAHQAGLNQRSRSERKARREDWMAGPLAPDRDAGLDRGSLGSISARELSVWSRPSHVKKDKSALSGNRGNIVAGDRVCVVRKGPHLGQIGEVVEVRKKEGTVTISGVNMADIKLPPSANTELRERKISTIELPFPIEDVRLVFKPEGLDRDIIVRYLERGYPIYDHGPASTIPEHTRYIGGTRIEIPWPAEAVPERTRHMCDTPRLHVNEDTYIPEVLNAPFPQSIAEELGSKYRRDRQRHADNYVANKIVEDARSEWYESRRLITPVRQHLEHLAQRRRELEAKELDSQRILNEIQLEISQAAS</sequence>
<dbReference type="CDD" id="cd06089">
    <property type="entry name" value="KOW_RPL26"/>
    <property type="match status" value="1"/>
</dbReference>
<dbReference type="STRING" id="1220924.W2S159"/>
<evidence type="ECO:0000313" key="5">
    <source>
        <dbReference type="EMBL" id="ETN42325.1"/>
    </source>
</evidence>
<dbReference type="EMBL" id="KB822718">
    <property type="protein sequence ID" value="ETN42325.1"/>
    <property type="molecule type" value="Genomic_DNA"/>
</dbReference>
<dbReference type="InterPro" id="IPR003256">
    <property type="entry name" value="Ribosomal_uL24"/>
</dbReference>
<feature type="compositionally biased region" description="Basic and acidic residues" evidence="4">
    <location>
        <begin position="49"/>
        <end position="60"/>
    </location>
</feature>
<organism evidence="5 6">
    <name type="scientific">Cyphellophora europaea (strain CBS 101466)</name>
    <name type="common">Phialophora europaea</name>
    <dbReference type="NCBI Taxonomy" id="1220924"/>
    <lineage>
        <taxon>Eukaryota</taxon>
        <taxon>Fungi</taxon>
        <taxon>Dikarya</taxon>
        <taxon>Ascomycota</taxon>
        <taxon>Pezizomycotina</taxon>
        <taxon>Eurotiomycetes</taxon>
        <taxon>Chaetothyriomycetidae</taxon>
        <taxon>Chaetothyriales</taxon>
        <taxon>Cyphellophoraceae</taxon>
        <taxon>Cyphellophora</taxon>
    </lineage>
</organism>
<proteinExistence type="inferred from homology"/>
<keyword evidence="3" id="KW-0687">Ribonucleoprotein</keyword>
<dbReference type="Proteomes" id="UP000030752">
    <property type="component" value="Unassembled WGS sequence"/>
</dbReference>
<dbReference type="GO" id="GO:1990904">
    <property type="term" value="C:ribonucleoprotein complex"/>
    <property type="evidence" value="ECO:0007669"/>
    <property type="project" value="UniProtKB-KW"/>
</dbReference>
<dbReference type="VEuPathDB" id="FungiDB:HMPREF1541_01479"/>
<dbReference type="HOGENOM" id="CLU_041333_0_0_1"/>
<dbReference type="RefSeq" id="XP_008714061.1">
    <property type="nucleotide sequence ID" value="XM_008715839.1"/>
</dbReference>
<dbReference type="PANTHER" id="PTHR12903">
    <property type="entry name" value="MITOCHONDRIAL RIBOSOMAL PROTEIN L24"/>
    <property type="match status" value="1"/>
</dbReference>
<dbReference type="AlphaFoldDB" id="W2S159"/>
<dbReference type="GO" id="GO:0006412">
    <property type="term" value="P:translation"/>
    <property type="evidence" value="ECO:0007669"/>
    <property type="project" value="InterPro"/>
</dbReference>
<evidence type="ECO:0000256" key="3">
    <source>
        <dbReference type="ARBA" id="ARBA00023274"/>
    </source>
</evidence>
<evidence type="ECO:0000256" key="2">
    <source>
        <dbReference type="ARBA" id="ARBA00022980"/>
    </source>
</evidence>
<dbReference type="InParanoid" id="W2S159"/>
<protein>
    <recommendedName>
        <fullName evidence="7">KOW domain-containing protein</fullName>
    </recommendedName>
</protein>
<keyword evidence="6" id="KW-1185">Reference proteome</keyword>